<evidence type="ECO:0000256" key="10">
    <source>
        <dbReference type="SAM" id="MobiDB-lite"/>
    </source>
</evidence>
<feature type="compositionally biased region" description="Basic and acidic residues" evidence="10">
    <location>
        <begin position="143"/>
        <end position="152"/>
    </location>
</feature>
<keyword evidence="6" id="KW-0808">Transferase</keyword>
<dbReference type="EC" id="2.3.1.61" evidence="4"/>
<gene>
    <name evidence="12" type="ORF">BS50DRAFT_525419</name>
</gene>
<feature type="compositionally biased region" description="Basic and acidic residues" evidence="10">
    <location>
        <begin position="166"/>
        <end position="178"/>
    </location>
</feature>
<comment type="similarity">
    <text evidence="3">Belongs to the 2-oxoacid dehydrogenase family.</text>
</comment>
<dbReference type="SUPFAM" id="SSF51230">
    <property type="entry name" value="Single hybrid motif"/>
    <property type="match status" value="1"/>
</dbReference>
<feature type="compositionally biased region" description="Polar residues" evidence="10">
    <location>
        <begin position="153"/>
        <end position="165"/>
    </location>
</feature>
<dbReference type="AlphaFoldDB" id="A0A2T2NK05"/>
<dbReference type="SUPFAM" id="SSF52777">
    <property type="entry name" value="CoA-dependent acyltransferases"/>
    <property type="match status" value="1"/>
</dbReference>
<organism evidence="12 13">
    <name type="scientific">Corynespora cassiicola Philippines</name>
    <dbReference type="NCBI Taxonomy" id="1448308"/>
    <lineage>
        <taxon>Eukaryota</taxon>
        <taxon>Fungi</taxon>
        <taxon>Dikarya</taxon>
        <taxon>Ascomycota</taxon>
        <taxon>Pezizomycotina</taxon>
        <taxon>Dothideomycetes</taxon>
        <taxon>Pleosporomycetidae</taxon>
        <taxon>Pleosporales</taxon>
        <taxon>Corynesporascaceae</taxon>
        <taxon>Corynespora</taxon>
    </lineage>
</organism>
<keyword evidence="8" id="KW-0012">Acyltransferase</keyword>
<evidence type="ECO:0000256" key="9">
    <source>
        <dbReference type="ARBA" id="ARBA00032406"/>
    </source>
</evidence>
<evidence type="ECO:0000256" key="7">
    <source>
        <dbReference type="ARBA" id="ARBA00022823"/>
    </source>
</evidence>
<dbReference type="InterPro" id="IPR001078">
    <property type="entry name" value="2-oxoacid_DH_actylTfrase"/>
</dbReference>
<evidence type="ECO:0000256" key="8">
    <source>
        <dbReference type="ARBA" id="ARBA00023315"/>
    </source>
</evidence>
<protein>
    <recommendedName>
        <fullName evidence="4">dihydrolipoyllysine-residue succinyltransferase</fullName>
        <ecNumber evidence="4">2.3.1.61</ecNumber>
    </recommendedName>
    <alternativeName>
        <fullName evidence="9">2-oxoglutarate dehydrogenase complex component E2</fullName>
    </alternativeName>
</protein>
<evidence type="ECO:0000313" key="13">
    <source>
        <dbReference type="Proteomes" id="UP000240883"/>
    </source>
</evidence>
<keyword evidence="13" id="KW-1185">Reference proteome</keyword>
<dbReference type="PANTHER" id="PTHR43416">
    <property type="entry name" value="DIHYDROLIPOYLLYSINE-RESIDUE SUCCINYLTRANSFERASE COMPONENT OF 2-OXOGLUTARATE DEHYDROGENASE COMPLEX, MITOCHONDRIAL-RELATED"/>
    <property type="match status" value="1"/>
</dbReference>
<evidence type="ECO:0000256" key="1">
    <source>
        <dbReference type="ARBA" id="ARBA00001938"/>
    </source>
</evidence>
<dbReference type="InterPro" id="IPR023213">
    <property type="entry name" value="CAT-like_dom_sf"/>
</dbReference>
<evidence type="ECO:0000256" key="4">
    <source>
        <dbReference type="ARBA" id="ARBA00012945"/>
    </source>
</evidence>
<dbReference type="Proteomes" id="UP000240883">
    <property type="component" value="Unassembled WGS sequence"/>
</dbReference>
<evidence type="ECO:0000256" key="3">
    <source>
        <dbReference type="ARBA" id="ARBA00007317"/>
    </source>
</evidence>
<dbReference type="InterPro" id="IPR050537">
    <property type="entry name" value="2-oxoacid_dehydrogenase"/>
</dbReference>
<dbReference type="PANTHER" id="PTHR43416:SF5">
    <property type="entry name" value="DIHYDROLIPOYLLYSINE-RESIDUE SUCCINYLTRANSFERASE COMPONENT OF 2-OXOGLUTARATE DEHYDROGENASE COMPLEX, MITOCHONDRIAL"/>
    <property type="match status" value="1"/>
</dbReference>
<comment type="cofactor">
    <cofactor evidence="1">
        <name>(R)-lipoate</name>
        <dbReference type="ChEBI" id="CHEBI:83088"/>
    </cofactor>
</comment>
<dbReference type="OrthoDB" id="5391403at2759"/>
<comment type="pathway">
    <text evidence="2">Amino-acid degradation; L-lysine degradation via saccharopine pathway; glutaryl-CoA from L-lysine: step 6/6.</text>
</comment>
<dbReference type="EMBL" id="KZ678136">
    <property type="protein sequence ID" value="PSN65689.1"/>
    <property type="molecule type" value="Genomic_DNA"/>
</dbReference>
<dbReference type="Gene3D" id="3.30.559.10">
    <property type="entry name" value="Chloramphenicol acetyltransferase-like domain"/>
    <property type="match status" value="1"/>
</dbReference>
<sequence length="444" mass="49272">MRHNRWQYSLRPVLTSVLQLVRLAERSLNGRPGRLSRPLPARSISRFGASIPLRDKIPIIVPQTFESISRDAQVFSANKAGMYVDAVEKIATVETDQIDEEIDAPNASRIAQTFAGVGDVVAIGQIAAIGINDKASRKAPTRIFDDPHKADTWRQNAGPSSLTQSNERRAESPLEHGSPHLPSAGSRSVTHLKHEAQSLQELPCSNSRFERVETLSRMRQTIAKRLKESQDRTASLTTVQQVDMSATMEWRRRYKDEVLQRHGVKLGYMGVFTKAATLAAQSVPAINASIDTNHALVTFRDYVDVSIAVSTHRGLVTPVLRNCESMDIVAIERQIEELAKKARESKLTMDDIKGGSLTISNPGVFGSVFGTPVINHPQSAVFNMNSIRKEPVVIDGRIEIRSTMFITVTYDHRLIDEREAIAFLNTVKAYIEDPTKMLLEGGVD</sequence>
<feature type="domain" description="2-oxoacid dehydrogenase acyltransferase catalytic" evidence="11">
    <location>
        <begin position="211"/>
        <end position="439"/>
    </location>
</feature>
<evidence type="ECO:0000256" key="6">
    <source>
        <dbReference type="ARBA" id="ARBA00022679"/>
    </source>
</evidence>
<dbReference type="InterPro" id="IPR011053">
    <property type="entry name" value="Single_hybrid_motif"/>
</dbReference>
<keyword evidence="5" id="KW-0816">Tricarboxylic acid cycle</keyword>
<accession>A0A2T2NK05</accession>
<evidence type="ECO:0000256" key="2">
    <source>
        <dbReference type="ARBA" id="ARBA00005145"/>
    </source>
</evidence>
<dbReference type="GO" id="GO:0004149">
    <property type="term" value="F:dihydrolipoyllysine-residue succinyltransferase activity"/>
    <property type="evidence" value="ECO:0007669"/>
    <property type="project" value="UniProtKB-EC"/>
</dbReference>
<dbReference type="GO" id="GO:0005739">
    <property type="term" value="C:mitochondrion"/>
    <property type="evidence" value="ECO:0007669"/>
    <property type="project" value="TreeGrafter"/>
</dbReference>
<proteinExistence type="inferred from homology"/>
<keyword evidence="7" id="KW-0450">Lipoyl</keyword>
<dbReference type="GO" id="GO:0006099">
    <property type="term" value="P:tricarboxylic acid cycle"/>
    <property type="evidence" value="ECO:0007669"/>
    <property type="project" value="UniProtKB-KW"/>
</dbReference>
<reference evidence="12 13" key="1">
    <citation type="journal article" date="2018" name="Front. Microbiol.">
        <title>Genome-Wide Analysis of Corynespora cassiicola Leaf Fall Disease Putative Effectors.</title>
        <authorList>
            <person name="Lopez D."/>
            <person name="Ribeiro S."/>
            <person name="Label P."/>
            <person name="Fumanal B."/>
            <person name="Venisse J.S."/>
            <person name="Kohler A."/>
            <person name="de Oliveira R.R."/>
            <person name="Labutti K."/>
            <person name="Lipzen A."/>
            <person name="Lail K."/>
            <person name="Bauer D."/>
            <person name="Ohm R.A."/>
            <person name="Barry K.W."/>
            <person name="Spatafora J."/>
            <person name="Grigoriev I.V."/>
            <person name="Martin F.M."/>
            <person name="Pujade-Renaud V."/>
        </authorList>
    </citation>
    <scope>NUCLEOTIDE SEQUENCE [LARGE SCALE GENOMIC DNA]</scope>
    <source>
        <strain evidence="12 13">Philippines</strain>
    </source>
</reference>
<evidence type="ECO:0000256" key="5">
    <source>
        <dbReference type="ARBA" id="ARBA00022532"/>
    </source>
</evidence>
<dbReference type="STRING" id="1448308.A0A2T2NK05"/>
<feature type="region of interest" description="Disordered" evidence="10">
    <location>
        <begin position="143"/>
        <end position="191"/>
    </location>
</feature>
<dbReference type="Pfam" id="PF00198">
    <property type="entry name" value="2-oxoacid_dh"/>
    <property type="match status" value="1"/>
</dbReference>
<evidence type="ECO:0000259" key="11">
    <source>
        <dbReference type="Pfam" id="PF00198"/>
    </source>
</evidence>
<evidence type="ECO:0000313" key="12">
    <source>
        <dbReference type="EMBL" id="PSN65689.1"/>
    </source>
</evidence>
<dbReference type="Gene3D" id="2.40.50.100">
    <property type="match status" value="1"/>
</dbReference>
<name>A0A2T2NK05_CORCC</name>